<evidence type="ECO:0000313" key="3">
    <source>
        <dbReference type="EMBL" id="MFC1852059.1"/>
    </source>
</evidence>
<comment type="caution">
    <text evidence="3">The sequence shown here is derived from an EMBL/GenBank/DDBJ whole genome shotgun (WGS) entry which is preliminary data.</text>
</comment>
<organism evidence="3 4">
    <name type="scientific">candidate division CSSED10-310 bacterium</name>
    <dbReference type="NCBI Taxonomy" id="2855610"/>
    <lineage>
        <taxon>Bacteria</taxon>
        <taxon>Bacteria division CSSED10-310</taxon>
    </lineage>
</organism>
<dbReference type="Proteomes" id="UP001594351">
    <property type="component" value="Unassembled WGS sequence"/>
</dbReference>
<evidence type="ECO:0000259" key="2">
    <source>
        <dbReference type="Pfam" id="PF20148"/>
    </source>
</evidence>
<evidence type="ECO:0000256" key="1">
    <source>
        <dbReference type="SAM" id="SignalP"/>
    </source>
</evidence>
<dbReference type="Pfam" id="PF05593">
    <property type="entry name" value="RHS_repeat"/>
    <property type="match status" value="1"/>
</dbReference>
<dbReference type="EMBL" id="JBHPBY010000260">
    <property type="protein sequence ID" value="MFC1852059.1"/>
    <property type="molecule type" value="Genomic_DNA"/>
</dbReference>
<sequence>MCNAFFKGLIFLLIVFSVLLHSTPFPANGQEQDWYFDQEGFKSNQNNQFGLGEETVNLFNGNLILTYTDLRLPGNCGNDLVIQRFYNSKIVKWTGSIASGMASSWVGLGWKLHMGRLYNHYNPTENPVVEMPDGSRHMFFPNTVPHPNQFVENGYKSKDNWVYLEPLSSTFARVLTKEGMWLDFEGEATDEEGNTFLRLSGIFNPQGCNGIWVYYDDSSQQTRRHISSIQVGGDNGDPSSAQYMVYFYTQALDWNRLEKIVYKDTNGNDVEILYDVEDVAADQILNSVTPPVGPPISYTYHTGPAPFFELHTITNPYGGVVTYTYITHQAYIGDGNYLCDPYTRVIETRQHTGSEFPAMLWLYTYPSTSSVHHIEVTDPAGNISRHYYYGIGDDTDLKRYQIGLNYKNEFYENGVSTLLKVEDIEWHYYPACTEGVDCTTLHLEPEVTNCDDPTMGLCYATVPQIKSKTVTLHYASTSKSYTIYYDSYDDYGNPTQIRETLFGGTVKKKTVYTYAWQQYPNLLNWYVVSPVFRQEIYDGETLIQTVEHEYYDENVLSNCKYGKIKKKRVDPSGLDLTTLYDYYNDNLNRDDGMLYQLTDPRLKVWEYAWDRCSLKSIQTPVGWKKFDRTINQYTGLVAIQEDPNTRTTSFTYDALGRLTGITYPIENPVSISYNEVLSVFDNVSTTRGS</sequence>
<feature type="domain" description="DUF6531" evidence="2">
    <location>
        <begin position="54"/>
        <end position="115"/>
    </location>
</feature>
<accession>A0ABV6Z0V7</accession>
<proteinExistence type="predicted"/>
<feature type="chain" id="PRO_5046673114" evidence="1">
    <location>
        <begin position="28"/>
        <end position="689"/>
    </location>
</feature>
<keyword evidence="1" id="KW-0732">Signal</keyword>
<keyword evidence="4" id="KW-1185">Reference proteome</keyword>
<reference evidence="3 4" key="1">
    <citation type="submission" date="2024-09" db="EMBL/GenBank/DDBJ databases">
        <title>Laminarin stimulates single cell rates of sulfate reduction while oxygen inhibits transcriptomic activity in coastal marine sediment.</title>
        <authorList>
            <person name="Lindsay M."/>
            <person name="Orcutt B."/>
            <person name="Emerson D."/>
            <person name="Stepanauskas R."/>
            <person name="D'Angelo T."/>
        </authorList>
    </citation>
    <scope>NUCLEOTIDE SEQUENCE [LARGE SCALE GENOMIC DNA]</scope>
    <source>
        <strain evidence="3">SAG AM-311-K15</strain>
    </source>
</reference>
<name>A0ABV6Z0V7_UNCC1</name>
<feature type="signal peptide" evidence="1">
    <location>
        <begin position="1"/>
        <end position="27"/>
    </location>
</feature>
<dbReference type="InterPro" id="IPR006530">
    <property type="entry name" value="YD"/>
</dbReference>
<dbReference type="Gene3D" id="2.180.10.10">
    <property type="entry name" value="RHS repeat-associated core"/>
    <property type="match status" value="1"/>
</dbReference>
<dbReference type="InterPro" id="IPR045351">
    <property type="entry name" value="DUF6531"/>
</dbReference>
<evidence type="ECO:0000313" key="4">
    <source>
        <dbReference type="Proteomes" id="UP001594351"/>
    </source>
</evidence>
<gene>
    <name evidence="3" type="ORF">ACFL27_17840</name>
</gene>
<protein>
    <submittedName>
        <fullName evidence="3">DUF6531 domain-containing protein</fullName>
    </submittedName>
</protein>
<dbReference type="Pfam" id="PF20148">
    <property type="entry name" value="DUF6531"/>
    <property type="match status" value="1"/>
</dbReference>
<dbReference type="NCBIfam" id="TIGR01643">
    <property type="entry name" value="YD_repeat_2x"/>
    <property type="match status" value="1"/>
</dbReference>
<dbReference type="InterPro" id="IPR031325">
    <property type="entry name" value="RHS_repeat"/>
</dbReference>